<gene>
    <name evidence="4" type="ORF">LSCM4_00741</name>
</gene>
<organism evidence="4 5">
    <name type="scientific">Leishmania orientalis</name>
    <dbReference type="NCBI Taxonomy" id="2249476"/>
    <lineage>
        <taxon>Eukaryota</taxon>
        <taxon>Discoba</taxon>
        <taxon>Euglenozoa</taxon>
        <taxon>Kinetoplastea</taxon>
        <taxon>Metakinetoplastina</taxon>
        <taxon>Trypanosomatida</taxon>
        <taxon>Trypanosomatidae</taxon>
        <taxon>Leishmaniinae</taxon>
        <taxon>Leishmania</taxon>
    </lineage>
</organism>
<feature type="region of interest" description="Disordered" evidence="3">
    <location>
        <begin position="400"/>
        <end position="427"/>
    </location>
</feature>
<dbReference type="Gene3D" id="3.80.10.10">
    <property type="entry name" value="Ribonuclease Inhibitor"/>
    <property type="match status" value="1"/>
</dbReference>
<evidence type="ECO:0000313" key="4">
    <source>
        <dbReference type="EMBL" id="KAG5465286.1"/>
    </source>
</evidence>
<dbReference type="PANTHER" id="PTHR18849:SF0">
    <property type="entry name" value="CILIA- AND FLAGELLA-ASSOCIATED PROTEIN 410-RELATED"/>
    <property type="match status" value="1"/>
</dbReference>
<keyword evidence="2" id="KW-0677">Repeat</keyword>
<evidence type="ECO:0000256" key="1">
    <source>
        <dbReference type="ARBA" id="ARBA00022614"/>
    </source>
</evidence>
<name>A0A836G0A3_9TRYP</name>
<accession>A0A836G0A3</accession>
<dbReference type="KEGG" id="loi:92356750"/>
<evidence type="ECO:0000313" key="5">
    <source>
        <dbReference type="Proteomes" id="UP000674143"/>
    </source>
</evidence>
<feature type="region of interest" description="Disordered" evidence="3">
    <location>
        <begin position="442"/>
        <end position="480"/>
    </location>
</feature>
<dbReference type="EMBL" id="JAFHLR010000036">
    <property type="protein sequence ID" value="KAG5465286.1"/>
    <property type="molecule type" value="Genomic_DNA"/>
</dbReference>
<comment type="caution">
    <text evidence="4">The sequence shown here is derived from an EMBL/GenBank/DDBJ whole genome shotgun (WGS) entry which is preliminary data.</text>
</comment>
<reference evidence="5" key="1">
    <citation type="journal article" date="2021" name="Microbiol. Resour. Announc.">
        <title>LGAAP: Leishmaniinae Genome Assembly and Annotation Pipeline.</title>
        <authorList>
            <person name="Almutairi H."/>
            <person name="Urbaniak M.D."/>
            <person name="Bates M.D."/>
            <person name="Jariyapan N."/>
            <person name="Kwakye-Nuako G."/>
            <person name="Thomaz-Soccol V."/>
            <person name="Al-Salem W.S."/>
            <person name="Dillon R.J."/>
            <person name="Bates P.A."/>
            <person name="Gatherer D."/>
        </authorList>
    </citation>
    <scope>NUCLEOTIDE SEQUENCE [LARGE SCALE GENOMIC DNA]</scope>
</reference>
<dbReference type="InterPro" id="IPR032675">
    <property type="entry name" value="LRR_dom_sf"/>
</dbReference>
<evidence type="ECO:0008006" key="6">
    <source>
        <dbReference type="Google" id="ProtNLM"/>
    </source>
</evidence>
<dbReference type="SMR" id="A0A836G0A3"/>
<dbReference type="SUPFAM" id="SSF52058">
    <property type="entry name" value="L domain-like"/>
    <property type="match status" value="1"/>
</dbReference>
<protein>
    <recommendedName>
        <fullName evidence="6">Leucine-rich repeat protein</fullName>
    </recommendedName>
</protein>
<sequence>MEYHRLDLVDQGVESLEGLAERKDENFVVINLQRNRLTSFEFFGTHPYLTELRLQHNRIQSFRGLTKQASLKSLHLQGCPVACHPYYRLMALLTIGFGLEDVDGLPIASHERHVASALGKRAALAVSYGWLLDLHPRTNAEYDAIIDELRRLRREEHKRTQSGRLLSVKAVLANLDRMQRQRGYDASAELQLAERQQTITRLAGRVAQLERMLTASPPAHVLPLLPPSESTVRVDGNNRASSSSGLLSAAEVALMDKMIFSRGIQLRHNLGTGQGGFERVCLQIDHVALTAESYFSRERLVQLALCSLRVHHVRPLTLVAEDQMGGTAEIRFDSLPLLHTVYKALFFFSARPVPPLSTTAQSALQEVEEVRHSPMKALAPSGVSTASFMVSGVGQSPLWGSASDRPVEEAQSGAWTPAASGSKIERGVSSTKALSTLDNVADIPPLPAAYSRPGIAGRSHSDRSFEATQESRTAVDATSDYPAPEALSMMSHESADASAAHANDDVSKLARADMTGAHPAPQGSKGFANRLLKSVSSDSVAFSRDSKGQGCATEETVSVAGDGGSAVSPRVSPPVPSAAAQAADHTEVSAPPLVPPRKAQAKLASATPSELGRQEGGAGEATLRGSPALPSVAVAGTHHSPSQRSPSAAGETRGRESASDVDSQVAALHGGSISTKKVPSAANVPARLAVSSRFRALLIDSD</sequence>
<dbReference type="PANTHER" id="PTHR18849">
    <property type="entry name" value="LEUCINE RICH REPEAT PROTEIN"/>
    <property type="match status" value="1"/>
</dbReference>
<dbReference type="AlphaFoldDB" id="A0A836G0A3"/>
<reference evidence="5" key="2">
    <citation type="journal article" date="2021" name="Sci. Data">
        <title>Chromosome-scale genome sequencing, assembly and annotation of six genomes from subfamily Leishmaniinae.</title>
        <authorList>
            <person name="Almutairi H."/>
            <person name="Urbaniak M.D."/>
            <person name="Bates M.D."/>
            <person name="Jariyapan N."/>
            <person name="Kwakye-Nuako G."/>
            <person name="Thomaz Soccol V."/>
            <person name="Al-Salem W.S."/>
            <person name="Dillon R.J."/>
            <person name="Bates P.A."/>
            <person name="Gatherer D."/>
        </authorList>
    </citation>
    <scope>NUCLEOTIDE SEQUENCE [LARGE SCALE GENOMIC DNA]</scope>
</reference>
<dbReference type="Proteomes" id="UP000674143">
    <property type="component" value="Unassembled WGS sequence"/>
</dbReference>
<feature type="region of interest" description="Disordered" evidence="3">
    <location>
        <begin position="540"/>
        <end position="682"/>
    </location>
</feature>
<dbReference type="InterPro" id="IPR001611">
    <property type="entry name" value="Leu-rich_rpt"/>
</dbReference>
<evidence type="ECO:0000256" key="2">
    <source>
        <dbReference type="ARBA" id="ARBA00022737"/>
    </source>
</evidence>
<proteinExistence type="predicted"/>
<dbReference type="RefSeq" id="XP_067058917.1">
    <property type="nucleotide sequence ID" value="XM_067202816.1"/>
</dbReference>
<keyword evidence="1" id="KW-0433">Leucine-rich repeat</keyword>
<keyword evidence="5" id="KW-1185">Reference proteome</keyword>
<dbReference type="PROSITE" id="PS51450">
    <property type="entry name" value="LRR"/>
    <property type="match status" value="1"/>
</dbReference>
<evidence type="ECO:0000256" key="3">
    <source>
        <dbReference type="SAM" id="MobiDB-lite"/>
    </source>
</evidence>
<dbReference type="GeneID" id="92356750"/>